<evidence type="ECO:0000313" key="7">
    <source>
        <dbReference type="EMBL" id="KAJ6641199.1"/>
    </source>
</evidence>
<evidence type="ECO:0000259" key="6">
    <source>
        <dbReference type="PROSITE" id="PS50950"/>
    </source>
</evidence>
<organism evidence="7 8">
    <name type="scientific">Pseudolycoriella hygida</name>
    <dbReference type="NCBI Taxonomy" id="35572"/>
    <lineage>
        <taxon>Eukaryota</taxon>
        <taxon>Metazoa</taxon>
        <taxon>Ecdysozoa</taxon>
        <taxon>Arthropoda</taxon>
        <taxon>Hexapoda</taxon>
        <taxon>Insecta</taxon>
        <taxon>Pterygota</taxon>
        <taxon>Neoptera</taxon>
        <taxon>Endopterygota</taxon>
        <taxon>Diptera</taxon>
        <taxon>Nematocera</taxon>
        <taxon>Sciaroidea</taxon>
        <taxon>Sciaridae</taxon>
        <taxon>Pseudolycoriella</taxon>
    </lineage>
</organism>
<keyword evidence="8" id="KW-1185">Reference proteome</keyword>
<dbReference type="PROSITE" id="PS50950">
    <property type="entry name" value="ZF_THAP"/>
    <property type="match status" value="1"/>
</dbReference>
<dbReference type="SMART" id="SM00980">
    <property type="entry name" value="THAP"/>
    <property type="match status" value="1"/>
</dbReference>
<dbReference type="SUPFAM" id="SSF57716">
    <property type="entry name" value="Glucocorticoid receptor-like (DNA-binding domain)"/>
    <property type="match status" value="1"/>
</dbReference>
<proteinExistence type="predicted"/>
<dbReference type="Pfam" id="PF05485">
    <property type="entry name" value="THAP"/>
    <property type="match status" value="1"/>
</dbReference>
<dbReference type="InterPro" id="IPR006612">
    <property type="entry name" value="THAP_Znf"/>
</dbReference>
<gene>
    <name evidence="7" type="ORF">Bhyg_06134</name>
</gene>
<dbReference type="EMBL" id="WJQU01000002">
    <property type="protein sequence ID" value="KAJ6641199.1"/>
    <property type="molecule type" value="Genomic_DNA"/>
</dbReference>
<comment type="caution">
    <text evidence="7">The sequence shown here is derived from an EMBL/GenBank/DDBJ whole genome shotgun (WGS) entry which is preliminary data.</text>
</comment>
<evidence type="ECO:0000256" key="1">
    <source>
        <dbReference type="ARBA" id="ARBA00022723"/>
    </source>
</evidence>
<dbReference type="SMART" id="SM00692">
    <property type="entry name" value="DM3"/>
    <property type="match status" value="1"/>
</dbReference>
<sequence length="174" mass="20244">MSYGNCVLNDCKTEKREVLTFHRIPKDPAIKDKWCSILGLPENTDGRVCSKHFNPIDFVTVGNGHVCLRHGAIPLTAQTAATELKESVSDIGIEIDLGEIEPIVPDTVFDMEMNCSLFPIYRDCIYLEHNYSKFENIHRSIPRNIRTRREWMKYHREELHLVVKHRKILKNKLQ</sequence>
<evidence type="ECO:0000256" key="3">
    <source>
        <dbReference type="ARBA" id="ARBA00022833"/>
    </source>
</evidence>
<dbReference type="InterPro" id="IPR038441">
    <property type="entry name" value="THAP_Znf_sf"/>
</dbReference>
<keyword evidence="3" id="KW-0862">Zinc</keyword>
<keyword evidence="2 5" id="KW-0863">Zinc-finger</keyword>
<evidence type="ECO:0000256" key="2">
    <source>
        <dbReference type="ARBA" id="ARBA00022771"/>
    </source>
</evidence>
<dbReference type="GO" id="GO:0008270">
    <property type="term" value="F:zinc ion binding"/>
    <property type="evidence" value="ECO:0007669"/>
    <property type="project" value="UniProtKB-KW"/>
</dbReference>
<evidence type="ECO:0000313" key="8">
    <source>
        <dbReference type="Proteomes" id="UP001151699"/>
    </source>
</evidence>
<dbReference type="GO" id="GO:0003677">
    <property type="term" value="F:DNA binding"/>
    <property type="evidence" value="ECO:0007669"/>
    <property type="project" value="UniProtKB-UniRule"/>
</dbReference>
<evidence type="ECO:0000256" key="5">
    <source>
        <dbReference type="PROSITE-ProRule" id="PRU00309"/>
    </source>
</evidence>
<keyword evidence="4 5" id="KW-0238">DNA-binding</keyword>
<dbReference type="AlphaFoldDB" id="A0A9Q0N220"/>
<accession>A0A9Q0N220</accession>
<protein>
    <recommendedName>
        <fullName evidence="6">THAP-type domain-containing protein</fullName>
    </recommendedName>
</protein>
<name>A0A9Q0N220_9DIPT</name>
<evidence type="ECO:0000256" key="4">
    <source>
        <dbReference type="ARBA" id="ARBA00023125"/>
    </source>
</evidence>
<feature type="domain" description="THAP-type" evidence="6">
    <location>
        <begin position="1"/>
        <end position="77"/>
    </location>
</feature>
<dbReference type="Proteomes" id="UP001151699">
    <property type="component" value="Chromosome B"/>
</dbReference>
<dbReference type="OrthoDB" id="7331812at2759"/>
<reference evidence="7" key="1">
    <citation type="submission" date="2022-07" db="EMBL/GenBank/DDBJ databases">
        <authorList>
            <person name="Trinca V."/>
            <person name="Uliana J.V.C."/>
            <person name="Torres T.T."/>
            <person name="Ward R.J."/>
            <person name="Monesi N."/>
        </authorList>
    </citation>
    <scope>NUCLEOTIDE SEQUENCE</scope>
    <source>
        <strain evidence="7">HSMRA1968</strain>
        <tissue evidence="7">Whole embryos</tissue>
    </source>
</reference>
<dbReference type="Gene3D" id="6.20.210.20">
    <property type="entry name" value="THAP domain"/>
    <property type="match status" value="1"/>
</dbReference>
<keyword evidence="1" id="KW-0479">Metal-binding</keyword>